<dbReference type="InterPro" id="IPR050789">
    <property type="entry name" value="Diverse_Enzym_Activities"/>
</dbReference>
<name>A0ABR4FPN8_9EURO</name>
<feature type="domain" description="Beta-lactamase-related" evidence="3">
    <location>
        <begin position="21"/>
        <end position="382"/>
    </location>
</feature>
<dbReference type="InterPro" id="IPR001466">
    <property type="entry name" value="Beta-lactam-related"/>
</dbReference>
<evidence type="ECO:0000259" key="3">
    <source>
        <dbReference type="Pfam" id="PF00144"/>
    </source>
</evidence>
<keyword evidence="5" id="KW-1185">Reference proteome</keyword>
<comment type="similarity">
    <text evidence="1">Belongs to the class-A beta-lactamase family.</text>
</comment>
<evidence type="ECO:0000256" key="2">
    <source>
        <dbReference type="ARBA" id="ARBA00022801"/>
    </source>
</evidence>
<reference evidence="4 5" key="1">
    <citation type="submission" date="2024-07" db="EMBL/GenBank/DDBJ databases">
        <title>Section-level genome sequencing and comparative genomics of Aspergillus sections Usti and Cavernicolus.</title>
        <authorList>
            <consortium name="Lawrence Berkeley National Laboratory"/>
            <person name="Nybo J.L."/>
            <person name="Vesth T.C."/>
            <person name="Theobald S."/>
            <person name="Frisvad J.C."/>
            <person name="Larsen T.O."/>
            <person name="Kjaerboelling I."/>
            <person name="Rothschild-Mancinelli K."/>
            <person name="Lyhne E.K."/>
            <person name="Kogle M.E."/>
            <person name="Barry K."/>
            <person name="Clum A."/>
            <person name="Na H."/>
            <person name="Ledsgaard L."/>
            <person name="Lin J."/>
            <person name="Lipzen A."/>
            <person name="Kuo A."/>
            <person name="Riley R."/>
            <person name="Mondo S."/>
            <person name="Labutti K."/>
            <person name="Haridas S."/>
            <person name="Pangalinan J."/>
            <person name="Salamov A.A."/>
            <person name="Simmons B.A."/>
            <person name="Magnuson J.K."/>
            <person name="Chen J."/>
            <person name="Drula E."/>
            <person name="Henrissat B."/>
            <person name="Wiebenga A."/>
            <person name="Lubbers R.J."/>
            <person name="Gomes A.C."/>
            <person name="Makela M.R."/>
            <person name="Stajich J."/>
            <person name="Grigoriev I.V."/>
            <person name="Mortensen U.H."/>
            <person name="De Vries R.P."/>
            <person name="Baker S.E."/>
            <person name="Andersen M.R."/>
        </authorList>
    </citation>
    <scope>NUCLEOTIDE SEQUENCE [LARGE SCALE GENOMIC DNA]</scope>
    <source>
        <strain evidence="4 5">CBS 209.92</strain>
    </source>
</reference>
<evidence type="ECO:0000313" key="5">
    <source>
        <dbReference type="Proteomes" id="UP001610563"/>
    </source>
</evidence>
<dbReference type="Pfam" id="PF00144">
    <property type="entry name" value="Beta-lactamase"/>
    <property type="match status" value="1"/>
</dbReference>
<gene>
    <name evidence="4" type="ORF">BJX66DRAFT_343494</name>
</gene>
<evidence type="ECO:0000256" key="1">
    <source>
        <dbReference type="ARBA" id="ARBA00009009"/>
    </source>
</evidence>
<protein>
    <submittedName>
        <fullName evidence="4">Beta-lactamase/transpeptidase-like protein</fullName>
    </submittedName>
</protein>
<evidence type="ECO:0000313" key="4">
    <source>
        <dbReference type="EMBL" id="KAL2784993.1"/>
    </source>
</evidence>
<organism evidence="4 5">
    <name type="scientific">Aspergillus keveii</name>
    <dbReference type="NCBI Taxonomy" id="714993"/>
    <lineage>
        <taxon>Eukaryota</taxon>
        <taxon>Fungi</taxon>
        <taxon>Dikarya</taxon>
        <taxon>Ascomycota</taxon>
        <taxon>Pezizomycotina</taxon>
        <taxon>Eurotiomycetes</taxon>
        <taxon>Eurotiomycetidae</taxon>
        <taxon>Eurotiales</taxon>
        <taxon>Aspergillaceae</taxon>
        <taxon>Aspergillus</taxon>
        <taxon>Aspergillus subgen. Nidulantes</taxon>
    </lineage>
</organism>
<keyword evidence="2" id="KW-0378">Hydrolase</keyword>
<dbReference type="EMBL" id="JBFTWV010000159">
    <property type="protein sequence ID" value="KAL2784993.1"/>
    <property type="molecule type" value="Genomic_DNA"/>
</dbReference>
<dbReference type="InterPro" id="IPR012338">
    <property type="entry name" value="Beta-lactam/transpept-like"/>
</dbReference>
<sequence length="397" mass="42909">MRDIPTFEEKLAQATALGADKVPGCVVQAVDKTAKIILSRASGYDSVRPGSERIDPSGTFWLASCSKLVGAIAALLCVEAGLVTLDESLSTTHLPELGKLDILNSADDGSGPADGQFTYMRPKNYITLRRLLTHSSGLSYDISPTLAAWRASRGERSLALSGTVIEAQSARLLFEPGEGWMYSGGIDWAGLPVERLHNVSLEIYMQKHICQPLGLTSMTFRLREHPEVAARLVSTNERQDTEEFRPSRMLWPKDPVDDVAGAGLFSTVHDFVEVLGDLLKETPALLKRDTVDQIFTPQLTKESASLKALRQNSDVFVGLTGVKGGGDRVNHGIGAFLYEADAGVVKAGTLIGGGLQNLLWFVNRQQGVAGMMATQILPPGDPVTFELARAFVKAMLE</sequence>
<accession>A0ABR4FPN8</accession>
<comment type="caution">
    <text evidence="4">The sequence shown here is derived from an EMBL/GenBank/DDBJ whole genome shotgun (WGS) entry which is preliminary data.</text>
</comment>
<dbReference type="PANTHER" id="PTHR43283">
    <property type="entry name" value="BETA-LACTAMASE-RELATED"/>
    <property type="match status" value="1"/>
</dbReference>
<dbReference type="Gene3D" id="3.40.710.10">
    <property type="entry name" value="DD-peptidase/beta-lactamase superfamily"/>
    <property type="match status" value="1"/>
</dbReference>
<dbReference type="SUPFAM" id="SSF56601">
    <property type="entry name" value="beta-lactamase/transpeptidase-like"/>
    <property type="match status" value="1"/>
</dbReference>
<proteinExistence type="inferred from homology"/>
<dbReference type="PANTHER" id="PTHR43283:SF17">
    <property type="entry name" value="(LOVD), PUTATIVE (AFU_ORTHOLOGUE AFUA_5G00920)-RELATED"/>
    <property type="match status" value="1"/>
</dbReference>
<dbReference type="Proteomes" id="UP001610563">
    <property type="component" value="Unassembled WGS sequence"/>
</dbReference>